<dbReference type="AlphaFoldDB" id="A0A024FVE8"/>
<dbReference type="Proteomes" id="UP000053237">
    <property type="component" value="Unassembled WGS sequence"/>
</dbReference>
<dbReference type="EMBL" id="CAIX01000335">
    <property type="protein sequence ID" value="CCI10639.1"/>
    <property type="molecule type" value="Genomic_DNA"/>
</dbReference>
<comment type="caution">
    <text evidence="1">The sequence shown here is derived from an EMBL/GenBank/DDBJ whole genome shotgun (WGS) entry which is preliminary data.</text>
</comment>
<reference evidence="1 2" key="1">
    <citation type="submission" date="2012-05" db="EMBL/GenBank/DDBJ databases">
        <title>Recombination and specialization in a pathogen metapopulation.</title>
        <authorList>
            <person name="Gardiner A."/>
            <person name="Kemen E."/>
            <person name="Schultz-Larsen T."/>
            <person name="MacLean D."/>
            <person name="Van Oosterhout C."/>
            <person name="Jones J.D.G."/>
        </authorList>
    </citation>
    <scope>NUCLEOTIDE SEQUENCE [LARGE SCALE GENOMIC DNA]</scope>
    <source>
        <strain evidence="1 2">Ac Nc2</strain>
    </source>
</reference>
<keyword evidence="2" id="KW-1185">Reference proteome</keyword>
<evidence type="ECO:0000313" key="1">
    <source>
        <dbReference type="EMBL" id="CCI10639.1"/>
    </source>
</evidence>
<sequence length="150" mass="17604">MSQEKYFFRERRLKKNRNTSGTRYATLNFNIYRTTTVRLSTITQDHLEGLLSSYTQQEFYLWLLAQNILISHRGRASTCSKTNVFELHFLYERAGSVIESVMMCCIYGNMTTQANFGHNKAENAPSCMYDIVMHQSLPNQTKWHDFYSTN</sequence>
<gene>
    <name evidence="1" type="ORF">BN9_111360</name>
</gene>
<dbReference type="InParanoid" id="A0A024FVE8"/>
<proteinExistence type="predicted"/>
<name>A0A024FVE8_9STRA</name>
<evidence type="ECO:0000313" key="2">
    <source>
        <dbReference type="Proteomes" id="UP000053237"/>
    </source>
</evidence>
<organism evidence="1 2">
    <name type="scientific">Albugo candida</name>
    <dbReference type="NCBI Taxonomy" id="65357"/>
    <lineage>
        <taxon>Eukaryota</taxon>
        <taxon>Sar</taxon>
        <taxon>Stramenopiles</taxon>
        <taxon>Oomycota</taxon>
        <taxon>Peronosporomycetes</taxon>
        <taxon>Albuginales</taxon>
        <taxon>Albuginaceae</taxon>
        <taxon>Albugo</taxon>
    </lineage>
</organism>
<accession>A0A024FVE8</accession>
<protein>
    <submittedName>
        <fullName evidence="1">Uncharacterized protein</fullName>
    </submittedName>
</protein>